<protein>
    <submittedName>
        <fullName evidence="1">Uncharacterized protein</fullName>
    </submittedName>
</protein>
<dbReference type="EMBL" id="CM042013">
    <property type="protein sequence ID" value="KAI3737110.1"/>
    <property type="molecule type" value="Genomic_DNA"/>
</dbReference>
<reference evidence="2" key="1">
    <citation type="journal article" date="2022" name="Mol. Ecol. Resour.">
        <title>The genomes of chicory, endive, great burdock and yacon provide insights into Asteraceae palaeo-polyploidization history and plant inulin production.</title>
        <authorList>
            <person name="Fan W."/>
            <person name="Wang S."/>
            <person name="Wang H."/>
            <person name="Wang A."/>
            <person name="Jiang F."/>
            <person name="Liu H."/>
            <person name="Zhao H."/>
            <person name="Xu D."/>
            <person name="Zhang Y."/>
        </authorList>
    </citation>
    <scope>NUCLEOTIDE SEQUENCE [LARGE SCALE GENOMIC DNA]</scope>
    <source>
        <strain evidence="2">cv. Punajuju</strain>
    </source>
</reference>
<proteinExistence type="predicted"/>
<sequence>MYAVGRLSSYITRGVSTVSGPFHPFGGAIDIVVVQQQDGTLKSSPWYVRFGKFQGVLKAREKVVDINVNGVQADFHMYLNPRGEAYFLRKDMGSEESRSGEPDLEGRCVRPVKSKSMDYNYDHCNSLTDVNNSQAFSRNLGFVLERKNIKKEDVVTRKSADSAEIAADLLEMKWSTSLSTKSNKDQEEHNKDDSEFTSGKLEASLVLHEEHFVNKSDNNETVDGIMVTKVDEDGNVEIYEGHGGILENGISKEETLKVGSDCSKGQETVEEPIKLGDGCFTEVACIQQEKVSDDISVVAVSVCKADDEVESPLESNGQLPTDLDHSKSVSSYQESDASPNMFDHVKGMKRNLKRFASDTDIPKCKLMKEESITHNRSLPNLWVNELDDLSYYSLDPKRRISKWEILRKDASRIMKEGNKPPSGDTKLKDQKDSGDASGKSWSLWPFTKTKSKRFSENSRKDSEFGCGSEVEGEKDPLTKSGKMRREVTPTSEQLESLNLTAGKNTVTFKFSTAVLGNQQVDARIFLWKWDTRIVISDVDGTITKSDVLGQFMPLVGRDWSHIGVTHLFSAIKENGYEILFLSARSISQADITRQFLINLRQEGKALPEGPVVISPDGLFPSLFREVIRRAPHEFKIACLADIRACFPEDWNPFYAGFGNRDTDEFSYLKVGIPKGKIFIINPKGEVVVNRCHDTKSYSSLHSIVNGIFPPTFDKEEVDNSDNTVS</sequence>
<keyword evidence="2" id="KW-1185">Reference proteome</keyword>
<name>A0ACB9CS69_CICIN</name>
<evidence type="ECO:0000313" key="1">
    <source>
        <dbReference type="EMBL" id="KAI3737110.1"/>
    </source>
</evidence>
<gene>
    <name evidence="1" type="ORF">L2E82_27105</name>
</gene>
<accession>A0ACB9CS69</accession>
<dbReference type="Proteomes" id="UP001055811">
    <property type="component" value="Linkage Group LG05"/>
</dbReference>
<comment type="caution">
    <text evidence="1">The sequence shown here is derived from an EMBL/GenBank/DDBJ whole genome shotgun (WGS) entry which is preliminary data.</text>
</comment>
<evidence type="ECO:0000313" key="2">
    <source>
        <dbReference type="Proteomes" id="UP001055811"/>
    </source>
</evidence>
<reference evidence="1 2" key="2">
    <citation type="journal article" date="2022" name="Mol. Ecol. Resour.">
        <title>The genomes of chicory, endive, great burdock and yacon provide insights into Asteraceae paleo-polyploidization history and plant inulin production.</title>
        <authorList>
            <person name="Fan W."/>
            <person name="Wang S."/>
            <person name="Wang H."/>
            <person name="Wang A."/>
            <person name="Jiang F."/>
            <person name="Liu H."/>
            <person name="Zhao H."/>
            <person name="Xu D."/>
            <person name="Zhang Y."/>
        </authorList>
    </citation>
    <scope>NUCLEOTIDE SEQUENCE [LARGE SCALE GENOMIC DNA]</scope>
    <source>
        <strain evidence="2">cv. Punajuju</strain>
        <tissue evidence="1">Leaves</tissue>
    </source>
</reference>
<organism evidence="1 2">
    <name type="scientific">Cichorium intybus</name>
    <name type="common">Chicory</name>
    <dbReference type="NCBI Taxonomy" id="13427"/>
    <lineage>
        <taxon>Eukaryota</taxon>
        <taxon>Viridiplantae</taxon>
        <taxon>Streptophyta</taxon>
        <taxon>Embryophyta</taxon>
        <taxon>Tracheophyta</taxon>
        <taxon>Spermatophyta</taxon>
        <taxon>Magnoliopsida</taxon>
        <taxon>eudicotyledons</taxon>
        <taxon>Gunneridae</taxon>
        <taxon>Pentapetalae</taxon>
        <taxon>asterids</taxon>
        <taxon>campanulids</taxon>
        <taxon>Asterales</taxon>
        <taxon>Asteraceae</taxon>
        <taxon>Cichorioideae</taxon>
        <taxon>Cichorieae</taxon>
        <taxon>Cichoriinae</taxon>
        <taxon>Cichorium</taxon>
    </lineage>
</organism>